<organism evidence="2">
    <name type="scientific">uncultured Thermomicrobiales bacterium</name>
    <dbReference type="NCBI Taxonomy" id="1645740"/>
    <lineage>
        <taxon>Bacteria</taxon>
        <taxon>Pseudomonadati</taxon>
        <taxon>Thermomicrobiota</taxon>
        <taxon>Thermomicrobia</taxon>
        <taxon>Thermomicrobiales</taxon>
        <taxon>environmental samples</taxon>
    </lineage>
</organism>
<feature type="compositionally biased region" description="Basic and acidic residues" evidence="1">
    <location>
        <begin position="7"/>
        <end position="39"/>
    </location>
</feature>
<sequence length="339" mass="36430">MTGPIQRRCDDALRERGRRRDAALPDRQRIGGRTVADRRGRGRGGGLQGTDRHRPRRPGAGPPQPRPRRRCRSVPEPERGRPGRPDGAFGGKIAIASRAGPARFAGDRDPGSVTPAGTPSRTGDLDPDFAHGAATAEDDVSFLQGHLGRLSAWVAGRIVAWDPANPRGRLAADRAGGAGLLRRRRRPRRRRTVARIPPVIAAVPTTCRSRAWQGVMATEPLTILVANEPRAYREALAGALAALRPDLRVELFAPDALDAALDLPRHPVVVCSRLTPRVEERACAWIVLYPQHESVALVRGPDGHRVVPDPDLDDVLRAVRAAAGACGAEAPSTVGTATR</sequence>
<dbReference type="EMBL" id="CADCWL010000251">
    <property type="protein sequence ID" value="CAA9585476.1"/>
    <property type="molecule type" value="Genomic_DNA"/>
</dbReference>
<evidence type="ECO:0000313" key="2">
    <source>
        <dbReference type="EMBL" id="CAA9585476.1"/>
    </source>
</evidence>
<protein>
    <submittedName>
        <fullName evidence="2">Uncharacterized protein</fullName>
    </submittedName>
</protein>
<name>A0A6J4VQ75_9BACT</name>
<proteinExistence type="predicted"/>
<dbReference type="AlphaFoldDB" id="A0A6J4VQ75"/>
<accession>A0A6J4VQ75</accession>
<reference evidence="2" key="1">
    <citation type="submission" date="2020-02" db="EMBL/GenBank/DDBJ databases">
        <authorList>
            <person name="Meier V. D."/>
        </authorList>
    </citation>
    <scope>NUCLEOTIDE SEQUENCE</scope>
    <source>
        <strain evidence="2">AVDCRST_MAG19</strain>
    </source>
</reference>
<feature type="region of interest" description="Disordered" evidence="1">
    <location>
        <begin position="1"/>
        <end position="127"/>
    </location>
</feature>
<gene>
    <name evidence="2" type="ORF">AVDCRST_MAG19-4525</name>
</gene>
<feature type="compositionally biased region" description="Basic and acidic residues" evidence="1">
    <location>
        <begin position="73"/>
        <end position="84"/>
    </location>
</feature>
<evidence type="ECO:0000256" key="1">
    <source>
        <dbReference type="SAM" id="MobiDB-lite"/>
    </source>
</evidence>